<protein>
    <submittedName>
        <fullName evidence="2">DUF4831 family protein</fullName>
    </submittedName>
</protein>
<dbReference type="Proteomes" id="UP001209229">
    <property type="component" value="Unassembled WGS sequence"/>
</dbReference>
<dbReference type="AlphaFoldDB" id="A0AAE3M2H3"/>
<dbReference type="InterPro" id="IPR032265">
    <property type="entry name" value="DUF4831"/>
</dbReference>
<gene>
    <name evidence="2" type="ORF">OM075_05460</name>
</gene>
<comment type="caution">
    <text evidence="2">The sequence shown here is derived from an EMBL/GenBank/DDBJ whole genome shotgun (WGS) entry which is preliminary data.</text>
</comment>
<dbReference type="RefSeq" id="WP_301189474.1">
    <property type="nucleotide sequence ID" value="NZ_JAPDPJ010000007.1"/>
</dbReference>
<name>A0AAE3M2H3_9BACT</name>
<evidence type="ECO:0000313" key="2">
    <source>
        <dbReference type="EMBL" id="MCW3785903.1"/>
    </source>
</evidence>
<feature type="signal peptide" evidence="1">
    <location>
        <begin position="1"/>
        <end position="22"/>
    </location>
</feature>
<dbReference type="EMBL" id="JAPDPJ010000007">
    <property type="protein sequence ID" value="MCW3785903.1"/>
    <property type="molecule type" value="Genomic_DNA"/>
</dbReference>
<accession>A0AAE3M2H3</accession>
<keyword evidence="1" id="KW-0732">Signal</keyword>
<organism evidence="2 3">
    <name type="scientific">Plebeiibacterium sediminum</name>
    <dbReference type="NCBI Taxonomy" id="2992112"/>
    <lineage>
        <taxon>Bacteria</taxon>
        <taxon>Pseudomonadati</taxon>
        <taxon>Bacteroidota</taxon>
        <taxon>Bacteroidia</taxon>
        <taxon>Marinilabiliales</taxon>
        <taxon>Marinilabiliaceae</taxon>
        <taxon>Plebeiibacterium</taxon>
    </lineage>
</organism>
<evidence type="ECO:0000256" key="1">
    <source>
        <dbReference type="SAM" id="SignalP"/>
    </source>
</evidence>
<evidence type="ECO:0000313" key="3">
    <source>
        <dbReference type="Proteomes" id="UP001209229"/>
    </source>
</evidence>
<dbReference type="Pfam" id="PF16115">
    <property type="entry name" value="DUF4831"/>
    <property type="match status" value="1"/>
</dbReference>
<keyword evidence="3" id="KW-1185">Reference proteome</keyword>
<feature type="chain" id="PRO_5041937987" evidence="1">
    <location>
        <begin position="23"/>
        <end position="371"/>
    </location>
</feature>
<proteinExistence type="predicted"/>
<sequence>MQFKFKLVSNLLILLFIASNLSSQKKSPTSVEIKKTSEVINPTEQSLSYMLPKTTIVVEIESEKTIKKTGPYYRYSQRYLNLSDVITEDCEEWAIKNIKITTKGTPNENQRYSIFSTGITSALMINLTPKGIIKGINLNEKAKLHRQINKTDNLDMIELEDVNFDHISLHEDLLYKTSTAAMAQEAANMIYKLRNNRIDLLSGDLENLPPDGEAYKTVLEEINKMEKDFISLFAGKTISLTKKQTFEITPDPLSSYSNHVICRFSTQKGIVDAMDITGTPIYFKLDAEEFNKLENKQLDTKKDESKNGLFYCIPASAKITIVDKTKEVTNKVVDIAQYGQVVSMPSDILNQEGIQIRICPVTGALISIGNK</sequence>
<reference evidence="2" key="1">
    <citation type="submission" date="2022-10" db="EMBL/GenBank/DDBJ databases">
        <authorList>
            <person name="Yu W.X."/>
        </authorList>
    </citation>
    <scope>NUCLEOTIDE SEQUENCE</scope>
    <source>
        <strain evidence="2">AAT</strain>
    </source>
</reference>